<dbReference type="InterPro" id="IPR050342">
    <property type="entry name" value="HMGB"/>
</dbReference>
<keyword evidence="2" id="KW-0539">Nucleus</keyword>
<evidence type="ECO:0000259" key="4">
    <source>
        <dbReference type="PROSITE" id="PS50118"/>
    </source>
</evidence>
<dbReference type="PANTHER" id="PTHR48112:SF22">
    <property type="entry name" value="MITOCHONDRIAL TRANSCRIPTION FACTOR A, ISOFORM B"/>
    <property type="match status" value="1"/>
</dbReference>
<evidence type="ECO:0000256" key="1">
    <source>
        <dbReference type="ARBA" id="ARBA00023125"/>
    </source>
</evidence>
<dbReference type="InterPro" id="IPR009071">
    <property type="entry name" value="HMG_box_dom"/>
</dbReference>
<dbReference type="PROSITE" id="PS50118">
    <property type="entry name" value="HMG_BOX_2"/>
    <property type="match status" value="1"/>
</dbReference>
<feature type="DNA-binding region" description="HMG box" evidence="2">
    <location>
        <begin position="119"/>
        <end position="192"/>
    </location>
</feature>
<evidence type="ECO:0000256" key="3">
    <source>
        <dbReference type="SAM" id="MobiDB-lite"/>
    </source>
</evidence>
<keyword evidence="6" id="KW-1185">Reference proteome</keyword>
<dbReference type="GO" id="GO:0005634">
    <property type="term" value="C:nucleus"/>
    <property type="evidence" value="ECO:0007669"/>
    <property type="project" value="UniProtKB-UniRule"/>
</dbReference>
<dbReference type="SMART" id="SM00398">
    <property type="entry name" value="HMG"/>
    <property type="match status" value="1"/>
</dbReference>
<organism evidence="5 6">
    <name type="scientific">Cerrena zonata</name>
    <dbReference type="NCBI Taxonomy" id="2478898"/>
    <lineage>
        <taxon>Eukaryota</taxon>
        <taxon>Fungi</taxon>
        <taxon>Dikarya</taxon>
        <taxon>Basidiomycota</taxon>
        <taxon>Agaricomycotina</taxon>
        <taxon>Agaricomycetes</taxon>
        <taxon>Polyporales</taxon>
        <taxon>Cerrenaceae</taxon>
        <taxon>Cerrena</taxon>
    </lineage>
</organism>
<dbReference type="InterPro" id="IPR036910">
    <property type="entry name" value="HMG_box_dom_sf"/>
</dbReference>
<dbReference type="EMBL" id="JASBNA010000013">
    <property type="protein sequence ID" value="KAK7687446.1"/>
    <property type="molecule type" value="Genomic_DNA"/>
</dbReference>
<feature type="compositionally biased region" description="Acidic residues" evidence="3">
    <location>
        <begin position="207"/>
        <end position="216"/>
    </location>
</feature>
<evidence type="ECO:0000313" key="6">
    <source>
        <dbReference type="Proteomes" id="UP001385951"/>
    </source>
</evidence>
<dbReference type="Proteomes" id="UP001385951">
    <property type="component" value="Unassembled WGS sequence"/>
</dbReference>
<sequence>MSEADNYKNALVASLFELANAAQNTASATVNLVNHYKLASTGESADALATLAETLASVKGATASALESKPLTNGKAAPAAPPAAPPAADAAKAAAPAAAAANGQPPKKKAKVEKDPNAPKKPLTMYFAYSFDIRERIKEERKKKNLEPLSAVDMNGIIRDKWASITPEEKEKWQKKYQDEYIVYQKAKDAYDAKKKLEPSQASPEVPAEDSSESGPEEVAPTPAKSSKSSSKPQLQEIPDEDSTEHKKSKKKSDKKHKKSKK</sequence>
<feature type="compositionally biased region" description="Basic residues" evidence="3">
    <location>
        <begin position="247"/>
        <end position="262"/>
    </location>
</feature>
<dbReference type="AlphaFoldDB" id="A0AAW0G337"/>
<dbReference type="SUPFAM" id="SSF47095">
    <property type="entry name" value="HMG-box"/>
    <property type="match status" value="1"/>
</dbReference>
<keyword evidence="1 2" id="KW-0238">DNA-binding</keyword>
<dbReference type="Pfam" id="PF00505">
    <property type="entry name" value="HMG_box"/>
    <property type="match status" value="1"/>
</dbReference>
<reference evidence="5 6" key="1">
    <citation type="submission" date="2022-09" db="EMBL/GenBank/DDBJ databases">
        <authorList>
            <person name="Palmer J.M."/>
        </authorList>
    </citation>
    <scope>NUCLEOTIDE SEQUENCE [LARGE SCALE GENOMIC DNA]</scope>
    <source>
        <strain evidence="5 6">DSM 7382</strain>
    </source>
</reference>
<protein>
    <recommendedName>
        <fullName evidence="4">HMG box domain-containing protein</fullName>
    </recommendedName>
</protein>
<gene>
    <name evidence="5" type="ORF">QCA50_009314</name>
</gene>
<feature type="domain" description="HMG box" evidence="4">
    <location>
        <begin position="119"/>
        <end position="192"/>
    </location>
</feature>
<feature type="region of interest" description="Disordered" evidence="3">
    <location>
        <begin position="193"/>
        <end position="262"/>
    </location>
</feature>
<evidence type="ECO:0000256" key="2">
    <source>
        <dbReference type="PROSITE-ProRule" id="PRU00267"/>
    </source>
</evidence>
<name>A0AAW0G337_9APHY</name>
<feature type="compositionally biased region" description="Low complexity" evidence="3">
    <location>
        <begin position="86"/>
        <end position="105"/>
    </location>
</feature>
<proteinExistence type="predicted"/>
<dbReference type="PANTHER" id="PTHR48112">
    <property type="entry name" value="HIGH MOBILITY GROUP PROTEIN DSP1"/>
    <property type="match status" value="1"/>
</dbReference>
<feature type="region of interest" description="Disordered" evidence="3">
    <location>
        <begin position="69"/>
        <end position="119"/>
    </location>
</feature>
<evidence type="ECO:0000313" key="5">
    <source>
        <dbReference type="EMBL" id="KAK7687446.1"/>
    </source>
</evidence>
<comment type="caution">
    <text evidence="5">The sequence shown here is derived from an EMBL/GenBank/DDBJ whole genome shotgun (WGS) entry which is preliminary data.</text>
</comment>
<accession>A0AAW0G337</accession>
<dbReference type="GO" id="GO:0003677">
    <property type="term" value="F:DNA binding"/>
    <property type="evidence" value="ECO:0007669"/>
    <property type="project" value="UniProtKB-UniRule"/>
</dbReference>
<dbReference type="Gene3D" id="1.10.30.10">
    <property type="entry name" value="High mobility group box domain"/>
    <property type="match status" value="1"/>
</dbReference>